<proteinExistence type="predicted"/>
<feature type="transmembrane region" description="Helical" evidence="2">
    <location>
        <begin position="658"/>
        <end position="677"/>
    </location>
</feature>
<gene>
    <name evidence="3" type="ORF">ACFQ03_10330</name>
</gene>
<feature type="transmembrane region" description="Helical" evidence="2">
    <location>
        <begin position="12"/>
        <end position="38"/>
    </location>
</feature>
<evidence type="ECO:0000256" key="2">
    <source>
        <dbReference type="SAM" id="Phobius"/>
    </source>
</evidence>
<feature type="transmembrane region" description="Helical" evidence="2">
    <location>
        <begin position="451"/>
        <end position="470"/>
    </location>
</feature>
<dbReference type="RefSeq" id="WP_379287964.1">
    <property type="nucleotide sequence ID" value="NZ_JBHTIU010000031.1"/>
</dbReference>
<keyword evidence="2" id="KW-0812">Transmembrane</keyword>
<evidence type="ECO:0000256" key="1">
    <source>
        <dbReference type="SAM" id="MobiDB-lite"/>
    </source>
</evidence>
<keyword evidence="4" id="KW-1185">Reference proteome</keyword>
<keyword evidence="2" id="KW-1133">Transmembrane helix</keyword>
<sequence length="939" mass="100806">MGSQSSVRSFLLLLTGLLVSAGYILFFAVLGHLGQVYLKDNIARRSPVSGQPVHRVNSSEERESAERLTIISIPGLSFLELREPSLRVMPELSRLLQEGVLGAVNARLAGQGGKDSYASIGAGRRSVSGGAQGYNRWETVEEVPADVLYQRYTGRPSGKEAIFVPAIEGLASTNRATSYGGRPGSLGDILGRNQVQTNVWGNADIVSEADPAKGLQRYAPLALMNLEGTVAQGDVSRSLLRSSPWRAGGVSTDYSAILDQWKQRDNRSVTLIELGDLQRLYAVRSFYSEESFAAQMQDVLKEMDSFIGNVRREIADKEDLWILSPVVHSDAAKRKLTMAPWIMHRNDGGRGLIYTESTRRDGVAVMWDLTPSVTERLGLAGAAEWTGKAVQIKPHADPLAYLLGEIGRMEAVYRVRLPLLSVFTVYEIGVLLIGLYYALSRKKEGRPLVRGLLWSIPAAPLLLFALGPGLNGTLSIHGPKPGVGGLSLASAEGTALWNAAQIALLPVVLAAISLWLVRRSLWAGCTWIGLATAAVLMLDGWTGANVMKRSVLGYDPIIGARFYGIGNELMGVLVGAAVLGTMAWAQQRQSLPAGSMPGSASVAAGRSGRPKRPASPAAARSGRAIGPTAPAADRLFRWGLAALYVALLIYLASPVGGANAGGAITAAVTCGAAWFGLRRGERWSSPLSAWPEKPSLRGGGRMPKTGAGAVRYLGPPIPLRNLPVLRETPRSGQPELAHTDRASIGRQPGLGQYVLTVSGGEEFGRTTSRSGKPVPKQPGHEFQARGMKLRTAVLLGLLLVGGILVLWVANVWFKGGQHSHIGEAFRYLAAGDLAEIKDILVRKLKMNVHLLGASIWSKVVLTCVLVMLAILVKPPRRFRRWRRLYPAFLNGWAAITIGTVTAFLFNDSGIVAAGTMMTYAAVPLLLLSLEEQVEESSDG</sequence>
<keyword evidence="2" id="KW-0472">Membrane</keyword>
<feature type="transmembrane region" description="Helical" evidence="2">
    <location>
        <begin position="417"/>
        <end position="439"/>
    </location>
</feature>
<dbReference type="EMBL" id="JBHTIU010000031">
    <property type="protein sequence ID" value="MFD0869547.1"/>
    <property type="molecule type" value="Genomic_DNA"/>
</dbReference>
<feature type="transmembrane region" description="Helical" evidence="2">
    <location>
        <begin position="792"/>
        <end position="813"/>
    </location>
</feature>
<protein>
    <submittedName>
        <fullName evidence="3">Uncharacterized protein</fullName>
    </submittedName>
</protein>
<feature type="transmembrane region" description="Helical" evidence="2">
    <location>
        <begin position="910"/>
        <end position="929"/>
    </location>
</feature>
<comment type="caution">
    <text evidence="3">The sequence shown here is derived from an EMBL/GenBank/DDBJ whole genome shotgun (WGS) entry which is preliminary data.</text>
</comment>
<feature type="transmembrane region" description="Helical" evidence="2">
    <location>
        <begin position="495"/>
        <end position="517"/>
    </location>
</feature>
<evidence type="ECO:0000313" key="4">
    <source>
        <dbReference type="Proteomes" id="UP001597120"/>
    </source>
</evidence>
<feature type="region of interest" description="Disordered" evidence="1">
    <location>
        <begin position="592"/>
        <end position="625"/>
    </location>
</feature>
<evidence type="ECO:0000313" key="3">
    <source>
        <dbReference type="EMBL" id="MFD0869547.1"/>
    </source>
</evidence>
<feature type="transmembrane region" description="Helical" evidence="2">
    <location>
        <begin position="524"/>
        <end position="542"/>
    </location>
</feature>
<feature type="transmembrane region" description="Helical" evidence="2">
    <location>
        <begin position="562"/>
        <end position="585"/>
    </location>
</feature>
<feature type="compositionally biased region" description="Low complexity" evidence="1">
    <location>
        <begin position="614"/>
        <end position="624"/>
    </location>
</feature>
<feature type="transmembrane region" description="Helical" evidence="2">
    <location>
        <begin position="635"/>
        <end position="652"/>
    </location>
</feature>
<reference evidence="4" key="1">
    <citation type="journal article" date="2019" name="Int. J. Syst. Evol. Microbiol.">
        <title>The Global Catalogue of Microorganisms (GCM) 10K type strain sequencing project: providing services to taxonomists for standard genome sequencing and annotation.</title>
        <authorList>
            <consortium name="The Broad Institute Genomics Platform"/>
            <consortium name="The Broad Institute Genome Sequencing Center for Infectious Disease"/>
            <person name="Wu L."/>
            <person name="Ma J."/>
        </authorList>
    </citation>
    <scope>NUCLEOTIDE SEQUENCE [LARGE SCALE GENOMIC DNA]</scope>
    <source>
        <strain evidence="4">CCUG 57263</strain>
    </source>
</reference>
<dbReference type="Proteomes" id="UP001597120">
    <property type="component" value="Unassembled WGS sequence"/>
</dbReference>
<organism evidence="3 4">
    <name type="scientific">Paenibacillus residui</name>
    <dbReference type="NCBI Taxonomy" id="629724"/>
    <lineage>
        <taxon>Bacteria</taxon>
        <taxon>Bacillati</taxon>
        <taxon>Bacillota</taxon>
        <taxon>Bacilli</taxon>
        <taxon>Bacillales</taxon>
        <taxon>Paenibacillaceae</taxon>
        <taxon>Paenibacillus</taxon>
    </lineage>
</organism>
<feature type="transmembrane region" description="Helical" evidence="2">
    <location>
        <begin position="850"/>
        <end position="872"/>
    </location>
</feature>
<accession>A0ABW3D805</accession>
<feature type="transmembrane region" description="Helical" evidence="2">
    <location>
        <begin position="884"/>
        <end position="904"/>
    </location>
</feature>
<name>A0ABW3D805_9BACL</name>